<gene>
    <name evidence="6" type="primary">LOC100370600</name>
</gene>
<dbReference type="Pfam" id="PF05368">
    <property type="entry name" value="NmrA"/>
    <property type="match status" value="1"/>
</dbReference>
<organism evidence="5 6">
    <name type="scientific">Saccoglossus kowalevskii</name>
    <name type="common">Acorn worm</name>
    <dbReference type="NCBI Taxonomy" id="10224"/>
    <lineage>
        <taxon>Eukaryota</taxon>
        <taxon>Metazoa</taxon>
        <taxon>Hemichordata</taxon>
        <taxon>Enteropneusta</taxon>
        <taxon>Harrimaniidae</taxon>
        <taxon>Saccoglossus</taxon>
    </lineage>
</organism>
<reference evidence="6" key="1">
    <citation type="submission" date="2025-08" db="UniProtKB">
        <authorList>
            <consortium name="RefSeq"/>
        </authorList>
    </citation>
    <scope>IDENTIFICATION</scope>
    <source>
        <tissue evidence="6">Testes</tissue>
    </source>
</reference>
<evidence type="ECO:0000256" key="2">
    <source>
        <dbReference type="ARBA" id="ARBA00022857"/>
    </source>
</evidence>
<dbReference type="InterPro" id="IPR051164">
    <property type="entry name" value="NmrA-like_oxidored"/>
</dbReference>
<evidence type="ECO:0000259" key="4">
    <source>
        <dbReference type="Pfam" id="PF05368"/>
    </source>
</evidence>
<dbReference type="InterPro" id="IPR036291">
    <property type="entry name" value="NAD(P)-bd_dom_sf"/>
</dbReference>
<evidence type="ECO:0000313" key="6">
    <source>
        <dbReference type="RefSeq" id="XP_002732736.1"/>
    </source>
</evidence>
<evidence type="ECO:0000313" key="5">
    <source>
        <dbReference type="Proteomes" id="UP000694865"/>
    </source>
</evidence>
<evidence type="ECO:0000256" key="3">
    <source>
        <dbReference type="ARBA" id="ARBA00040296"/>
    </source>
</evidence>
<evidence type="ECO:0000256" key="1">
    <source>
        <dbReference type="ARBA" id="ARBA00006328"/>
    </source>
</evidence>
<sequence length="300" mass="33494">MAKVITVFGATGAQGGSVARALLKDTQYKVRAVTRDINSAAARTLASAGAEVVKADYSNRDSLVAALQGSYGCFVVTVSNFGVPNYEELEVKQGQNIADACSISKTEHVVFSVKQHVRKVLGIVARHCDAKARIEDYMNDLDLPLTSIMVPFTFESLLSTFKPRKFDFQRYKLDIPMGEVPLDGISVEQLGDCVKSIFDNRTLYLHKTLSITGDKLTVKEYGAILSRHIPPFIFQDAQITNDEFRQCGRLAAEDYGNMFEFFQRVDQRHSMKLTKTLNPNTKSFAQWVIENKQLIMSSLD</sequence>
<dbReference type="InterPro" id="IPR008030">
    <property type="entry name" value="NmrA-like"/>
</dbReference>
<keyword evidence="2" id="KW-0521">NADP</keyword>
<dbReference type="Gene3D" id="3.90.25.10">
    <property type="entry name" value="UDP-galactose 4-epimerase, domain 1"/>
    <property type="match status" value="1"/>
</dbReference>
<dbReference type="CDD" id="cd05251">
    <property type="entry name" value="NmrA_like_SDR_a"/>
    <property type="match status" value="1"/>
</dbReference>
<keyword evidence="5" id="KW-1185">Reference proteome</keyword>
<dbReference type="GeneID" id="100370600"/>
<dbReference type="RefSeq" id="XP_002732736.1">
    <property type="nucleotide sequence ID" value="XM_002732690.2"/>
</dbReference>
<dbReference type="SUPFAM" id="SSF51735">
    <property type="entry name" value="NAD(P)-binding Rossmann-fold domains"/>
    <property type="match status" value="1"/>
</dbReference>
<dbReference type="PANTHER" id="PTHR42748:SF7">
    <property type="entry name" value="NMRA LIKE REDOX SENSOR 1-RELATED"/>
    <property type="match status" value="1"/>
</dbReference>
<dbReference type="Proteomes" id="UP000694865">
    <property type="component" value="Unplaced"/>
</dbReference>
<comment type="similarity">
    <text evidence="1">Belongs to the NmrA-type oxidoreductase family.</text>
</comment>
<name>A0ABM0GLS3_SACKO</name>
<proteinExistence type="inferred from homology"/>
<accession>A0ABM0GLS3</accession>
<feature type="domain" description="NmrA-like" evidence="4">
    <location>
        <begin position="2"/>
        <end position="268"/>
    </location>
</feature>
<dbReference type="PANTHER" id="PTHR42748">
    <property type="entry name" value="NITROGEN METABOLITE REPRESSION PROTEIN NMRA FAMILY MEMBER"/>
    <property type="match status" value="1"/>
</dbReference>
<protein>
    <recommendedName>
        <fullName evidence="3">NmrA-like family domain-containing protein 1</fullName>
    </recommendedName>
</protein>
<dbReference type="Gene3D" id="3.40.50.720">
    <property type="entry name" value="NAD(P)-binding Rossmann-like Domain"/>
    <property type="match status" value="1"/>
</dbReference>